<dbReference type="AlphaFoldDB" id="Q0U3V2"/>
<dbReference type="Proteomes" id="UP000001055">
    <property type="component" value="Unassembled WGS sequence"/>
</dbReference>
<organism evidence="2 3">
    <name type="scientific">Phaeosphaeria nodorum (strain SN15 / ATCC MYA-4574 / FGSC 10173)</name>
    <name type="common">Glume blotch fungus</name>
    <name type="synonym">Parastagonospora nodorum</name>
    <dbReference type="NCBI Taxonomy" id="321614"/>
    <lineage>
        <taxon>Eukaryota</taxon>
        <taxon>Fungi</taxon>
        <taxon>Dikarya</taxon>
        <taxon>Ascomycota</taxon>
        <taxon>Pezizomycotina</taxon>
        <taxon>Dothideomycetes</taxon>
        <taxon>Pleosporomycetidae</taxon>
        <taxon>Pleosporales</taxon>
        <taxon>Pleosporineae</taxon>
        <taxon>Phaeosphaeriaceae</taxon>
        <taxon>Parastagonospora</taxon>
    </lineage>
</organism>
<dbReference type="GeneID" id="5980690"/>
<evidence type="ECO:0000256" key="1">
    <source>
        <dbReference type="SAM" id="MobiDB-lite"/>
    </source>
</evidence>
<name>Q0U3V2_PHANO</name>
<protein>
    <submittedName>
        <fullName evidence="2">Uncharacterized protein</fullName>
    </submittedName>
</protein>
<accession>Q0U3V2</accession>
<dbReference type="InParanoid" id="Q0U3V2"/>
<proteinExistence type="predicted"/>
<dbReference type="EMBL" id="CH445351">
    <property type="protein sequence ID" value="EAT79009.1"/>
    <property type="molecule type" value="Genomic_DNA"/>
</dbReference>
<evidence type="ECO:0000313" key="2">
    <source>
        <dbReference type="EMBL" id="EAT79009.1"/>
    </source>
</evidence>
<reference evidence="3" key="1">
    <citation type="journal article" date="2007" name="Plant Cell">
        <title>Dothideomycete-plant interactions illuminated by genome sequencing and EST analysis of the wheat pathogen Stagonospora nodorum.</title>
        <authorList>
            <person name="Hane J.K."/>
            <person name="Lowe R.G."/>
            <person name="Solomon P.S."/>
            <person name="Tan K.C."/>
            <person name="Schoch C.L."/>
            <person name="Spatafora J.W."/>
            <person name="Crous P.W."/>
            <person name="Kodira C."/>
            <person name="Birren B.W."/>
            <person name="Galagan J.E."/>
            <person name="Torriani S.F."/>
            <person name="McDonald B.A."/>
            <person name="Oliver R.P."/>
        </authorList>
    </citation>
    <scope>NUCLEOTIDE SEQUENCE [LARGE SCALE GENOMIC DNA]</scope>
    <source>
        <strain evidence="3">SN15 / ATCC MYA-4574 / FGSC 10173</strain>
    </source>
</reference>
<feature type="region of interest" description="Disordered" evidence="1">
    <location>
        <begin position="25"/>
        <end position="46"/>
    </location>
</feature>
<dbReference type="KEGG" id="pno:SNOG_13562"/>
<sequence>MADILQIYPETSDYTALAVFDLGGTNDPREGSASRELGYPHAASGF</sequence>
<dbReference type="RefSeq" id="XP_001803770.1">
    <property type="nucleotide sequence ID" value="XM_001803718.1"/>
</dbReference>
<gene>
    <name evidence="2" type="ORF">SNOG_13562</name>
</gene>
<evidence type="ECO:0000313" key="3">
    <source>
        <dbReference type="Proteomes" id="UP000001055"/>
    </source>
</evidence>